<reference evidence="2" key="1">
    <citation type="journal article" date="2022" name="bioRxiv">
        <title>Sequencing and chromosome-scale assembly of the giantPleurodeles waltlgenome.</title>
        <authorList>
            <person name="Brown T."/>
            <person name="Elewa A."/>
            <person name="Iarovenko S."/>
            <person name="Subramanian E."/>
            <person name="Araus A.J."/>
            <person name="Petzold A."/>
            <person name="Susuki M."/>
            <person name="Suzuki K.-i.T."/>
            <person name="Hayashi T."/>
            <person name="Toyoda A."/>
            <person name="Oliveira C."/>
            <person name="Osipova E."/>
            <person name="Leigh N.D."/>
            <person name="Simon A."/>
            <person name="Yun M.H."/>
        </authorList>
    </citation>
    <scope>NUCLEOTIDE SEQUENCE</scope>
    <source>
        <strain evidence="2">20211129_DDA</strain>
        <tissue evidence="2">Liver</tissue>
    </source>
</reference>
<organism evidence="2 3">
    <name type="scientific">Pleurodeles waltl</name>
    <name type="common">Iberian ribbed newt</name>
    <dbReference type="NCBI Taxonomy" id="8319"/>
    <lineage>
        <taxon>Eukaryota</taxon>
        <taxon>Metazoa</taxon>
        <taxon>Chordata</taxon>
        <taxon>Craniata</taxon>
        <taxon>Vertebrata</taxon>
        <taxon>Euteleostomi</taxon>
        <taxon>Amphibia</taxon>
        <taxon>Batrachia</taxon>
        <taxon>Caudata</taxon>
        <taxon>Salamandroidea</taxon>
        <taxon>Salamandridae</taxon>
        <taxon>Pleurodelinae</taxon>
        <taxon>Pleurodeles</taxon>
    </lineage>
</organism>
<dbReference type="Proteomes" id="UP001066276">
    <property type="component" value="Chromosome 4_1"/>
</dbReference>
<dbReference type="AlphaFoldDB" id="A0AAV7TBN4"/>
<comment type="caution">
    <text evidence="2">The sequence shown here is derived from an EMBL/GenBank/DDBJ whole genome shotgun (WGS) entry which is preliminary data.</text>
</comment>
<sequence length="89" mass="9498">MGSGSVLKMAGAILGPSVGPRRSVLAPLERTTGLRVIWYYDRKAPHTFAPQLLTFWGYSCTGTPETGRLGREPHGEAATTMASGHAPML</sequence>
<dbReference type="EMBL" id="JANPWB010000007">
    <property type="protein sequence ID" value="KAJ1173409.1"/>
    <property type="molecule type" value="Genomic_DNA"/>
</dbReference>
<feature type="region of interest" description="Disordered" evidence="1">
    <location>
        <begin position="67"/>
        <end position="89"/>
    </location>
</feature>
<accession>A0AAV7TBN4</accession>
<evidence type="ECO:0000256" key="1">
    <source>
        <dbReference type="SAM" id="MobiDB-lite"/>
    </source>
</evidence>
<protein>
    <submittedName>
        <fullName evidence="2">Uncharacterized protein</fullName>
    </submittedName>
</protein>
<gene>
    <name evidence="2" type="ORF">NDU88_005245</name>
</gene>
<name>A0AAV7TBN4_PLEWA</name>
<evidence type="ECO:0000313" key="3">
    <source>
        <dbReference type="Proteomes" id="UP001066276"/>
    </source>
</evidence>
<proteinExistence type="predicted"/>
<keyword evidence="3" id="KW-1185">Reference proteome</keyword>
<evidence type="ECO:0000313" key="2">
    <source>
        <dbReference type="EMBL" id="KAJ1173409.1"/>
    </source>
</evidence>